<accession>A0ABN9H4B4</accession>
<reference evidence="1" key="1">
    <citation type="submission" date="2023-05" db="EMBL/GenBank/DDBJ databases">
        <authorList>
            <person name="Stuckert A."/>
        </authorList>
    </citation>
    <scope>NUCLEOTIDE SEQUENCE</scope>
</reference>
<name>A0ABN9H4B4_9NEOB</name>
<keyword evidence="2" id="KW-1185">Reference proteome</keyword>
<protein>
    <submittedName>
        <fullName evidence="1">Uncharacterized protein</fullName>
    </submittedName>
</protein>
<proteinExistence type="predicted"/>
<organism evidence="1 2">
    <name type="scientific">Staurois parvus</name>
    <dbReference type="NCBI Taxonomy" id="386267"/>
    <lineage>
        <taxon>Eukaryota</taxon>
        <taxon>Metazoa</taxon>
        <taxon>Chordata</taxon>
        <taxon>Craniata</taxon>
        <taxon>Vertebrata</taxon>
        <taxon>Euteleostomi</taxon>
        <taxon>Amphibia</taxon>
        <taxon>Batrachia</taxon>
        <taxon>Anura</taxon>
        <taxon>Neobatrachia</taxon>
        <taxon>Ranoidea</taxon>
        <taxon>Ranidae</taxon>
        <taxon>Staurois</taxon>
    </lineage>
</organism>
<gene>
    <name evidence="1" type="ORF">SPARVUS_LOCUS15130804</name>
</gene>
<comment type="caution">
    <text evidence="1">The sequence shown here is derived from an EMBL/GenBank/DDBJ whole genome shotgun (WGS) entry which is preliminary data.</text>
</comment>
<sequence>MPKHNFAALTCVRKTVHIITITLYIQVDYTTFCSGQNGLSFGGKW</sequence>
<dbReference type="Proteomes" id="UP001162483">
    <property type="component" value="Unassembled WGS sequence"/>
</dbReference>
<dbReference type="EMBL" id="CATNWA010019744">
    <property type="protein sequence ID" value="CAI9614746.1"/>
    <property type="molecule type" value="Genomic_DNA"/>
</dbReference>
<evidence type="ECO:0000313" key="1">
    <source>
        <dbReference type="EMBL" id="CAI9614746.1"/>
    </source>
</evidence>
<evidence type="ECO:0000313" key="2">
    <source>
        <dbReference type="Proteomes" id="UP001162483"/>
    </source>
</evidence>